<reference evidence="2 3" key="1">
    <citation type="submission" date="2024-02" db="EMBL/GenBank/DDBJ databases">
        <title>FIRST GENOME SEQUENCES OF Leishmania (Viannia) shawi, Leishmania (Viannia) lindenbergi AND Leishmania (Viannia) utingensis.</title>
        <authorList>
            <person name="Resadore F."/>
            <person name="Custodio M.G.F."/>
            <person name="Boite M.C."/>
            <person name="Cupolillo E."/>
            <person name="Ferreira G.E.M."/>
        </authorList>
    </citation>
    <scope>NUCLEOTIDE SEQUENCE [LARGE SCALE GENOMIC DNA]</scope>
    <source>
        <strain evidence="2 3">MDAS/BR/1979/M5533</strain>
    </source>
</reference>
<organism evidence="2 3">
    <name type="scientific">Leishmania naiffi</name>
    <dbReference type="NCBI Taxonomy" id="5678"/>
    <lineage>
        <taxon>Eukaryota</taxon>
        <taxon>Discoba</taxon>
        <taxon>Euglenozoa</taxon>
        <taxon>Kinetoplastea</taxon>
        <taxon>Metakinetoplastina</taxon>
        <taxon>Trypanosomatida</taxon>
        <taxon>Trypanosomatidae</taxon>
        <taxon>Leishmaniinae</taxon>
        <taxon>Leishmania</taxon>
        <taxon>Leishmania naiffi species complex</taxon>
    </lineage>
</organism>
<accession>A0AAW3BRQ4</accession>
<keyword evidence="1" id="KW-0175">Coiled coil</keyword>
<evidence type="ECO:0000313" key="2">
    <source>
        <dbReference type="EMBL" id="KAL0524747.1"/>
    </source>
</evidence>
<feature type="coiled-coil region" evidence="1">
    <location>
        <begin position="113"/>
        <end position="140"/>
    </location>
</feature>
<evidence type="ECO:0000313" key="3">
    <source>
        <dbReference type="Proteomes" id="UP001501274"/>
    </source>
</evidence>
<keyword evidence="3" id="KW-1185">Reference proteome</keyword>
<sequence length="231" mass="26311">MKKFMLDTRAALGVAPKTIDNDYDEMAASVRAINRTLSEYLSGIENMKSACQNLMMAMEGMSKIFETMTAGNGIPESMKSLAAHYTELTRMAQTELLVDYKKALEDDESITEIRKLLISCKTLETRRNKVRNEYDTYRDAVNRKETVYKRKGKSLSESKVYEGEVSMRDSLKVEYEKADKEFKDKYMEVSAMKASSYKGAMAVYLESFSQLMTSVEKGMEATKKKIDVVEV</sequence>
<dbReference type="AlphaFoldDB" id="A0AAW3BRQ4"/>
<dbReference type="PANTHER" id="PTHR38148:SF3">
    <property type="entry name" value="BAR DOMAIN-CONTAINING PROTEIN"/>
    <property type="match status" value="1"/>
</dbReference>
<dbReference type="InterPro" id="IPR027267">
    <property type="entry name" value="AH/BAR_dom_sf"/>
</dbReference>
<dbReference type="Gene3D" id="1.20.1270.60">
    <property type="entry name" value="Arfaptin homology (AH) domain/BAR domain"/>
    <property type="match status" value="1"/>
</dbReference>
<evidence type="ECO:0000256" key="1">
    <source>
        <dbReference type="SAM" id="Coils"/>
    </source>
</evidence>
<dbReference type="Proteomes" id="UP001501274">
    <property type="component" value="Unassembled WGS sequence"/>
</dbReference>
<name>A0AAW3BRQ4_9TRYP</name>
<evidence type="ECO:0008006" key="4">
    <source>
        <dbReference type="Google" id="ProtNLM"/>
    </source>
</evidence>
<comment type="caution">
    <text evidence="2">The sequence shown here is derived from an EMBL/GenBank/DDBJ whole genome shotgun (WGS) entry which is preliminary data.</text>
</comment>
<proteinExistence type="predicted"/>
<dbReference type="SUPFAM" id="SSF103657">
    <property type="entry name" value="BAR/IMD domain-like"/>
    <property type="match status" value="1"/>
</dbReference>
<gene>
    <name evidence="2" type="ORF">Q4I28_003564</name>
</gene>
<protein>
    <recommendedName>
        <fullName evidence="4">BAR domain-containing protein</fullName>
    </recommendedName>
</protein>
<dbReference type="EMBL" id="JBAMZN010000023">
    <property type="protein sequence ID" value="KAL0524747.1"/>
    <property type="molecule type" value="Genomic_DNA"/>
</dbReference>
<dbReference type="PANTHER" id="PTHR38148">
    <property type="entry name" value="BAR DOMAIN-CONTAINING PROTEIN"/>
    <property type="match status" value="1"/>
</dbReference>